<evidence type="ECO:0000256" key="1">
    <source>
        <dbReference type="ARBA" id="ARBA00022679"/>
    </source>
</evidence>
<keyword evidence="1 4" id="KW-0808">Transferase</keyword>
<dbReference type="Proteomes" id="UP000261704">
    <property type="component" value="Chromosome"/>
</dbReference>
<keyword evidence="2" id="KW-0012">Acyltransferase</keyword>
<keyword evidence="5" id="KW-1185">Reference proteome</keyword>
<dbReference type="PANTHER" id="PTHR43072:SF23">
    <property type="entry name" value="UPF0039 PROTEIN C11D3.02C"/>
    <property type="match status" value="1"/>
</dbReference>
<dbReference type="Gene3D" id="3.40.630.30">
    <property type="match status" value="1"/>
</dbReference>
<evidence type="ECO:0000313" key="4">
    <source>
        <dbReference type="EMBL" id="AXX98414.1"/>
    </source>
</evidence>
<dbReference type="InterPro" id="IPR016181">
    <property type="entry name" value="Acyl_CoA_acyltransferase"/>
</dbReference>
<evidence type="ECO:0000256" key="2">
    <source>
        <dbReference type="ARBA" id="ARBA00023315"/>
    </source>
</evidence>
<dbReference type="AlphaFoldDB" id="A0A347UHT6"/>
<dbReference type="PANTHER" id="PTHR43072">
    <property type="entry name" value="N-ACETYLTRANSFERASE"/>
    <property type="match status" value="1"/>
</dbReference>
<gene>
    <name evidence="4" type="ORF">BAR1_11050</name>
</gene>
<evidence type="ECO:0000259" key="3">
    <source>
        <dbReference type="PROSITE" id="PS51186"/>
    </source>
</evidence>
<dbReference type="EMBL" id="CP032125">
    <property type="protein sequence ID" value="AXX98414.1"/>
    <property type="molecule type" value="Genomic_DNA"/>
</dbReference>
<dbReference type="OrthoDB" id="5459937at2"/>
<evidence type="ECO:0000313" key="5">
    <source>
        <dbReference type="Proteomes" id="UP000261704"/>
    </source>
</evidence>
<dbReference type="CDD" id="cd04301">
    <property type="entry name" value="NAT_SF"/>
    <property type="match status" value="1"/>
</dbReference>
<reference evidence="4 5" key="1">
    <citation type="submission" date="2018-09" db="EMBL/GenBank/DDBJ databases">
        <title>Profundibacter amoris BAR1 gen. nov., sp. nov., a new member of the Roseobacter clade isolated at Lokis Castle Vent Field on the Arctic Mid-Oceanic Ridge.</title>
        <authorList>
            <person name="Le Moine Bauer S."/>
            <person name="Sjoeberg A.G."/>
            <person name="L'Haridon S."/>
            <person name="Stokke R."/>
            <person name="Roalkvam I."/>
            <person name="Steen I.H."/>
            <person name="Dahle H."/>
        </authorList>
    </citation>
    <scope>NUCLEOTIDE SEQUENCE [LARGE SCALE GENOMIC DNA]</scope>
    <source>
        <strain evidence="4 5">BAR1</strain>
    </source>
</reference>
<dbReference type="InterPro" id="IPR000182">
    <property type="entry name" value="GNAT_dom"/>
</dbReference>
<organism evidence="4 5">
    <name type="scientific">Profundibacter amoris</name>
    <dbReference type="NCBI Taxonomy" id="2171755"/>
    <lineage>
        <taxon>Bacteria</taxon>
        <taxon>Pseudomonadati</taxon>
        <taxon>Pseudomonadota</taxon>
        <taxon>Alphaproteobacteria</taxon>
        <taxon>Rhodobacterales</taxon>
        <taxon>Paracoccaceae</taxon>
        <taxon>Profundibacter</taxon>
    </lineage>
</organism>
<dbReference type="SUPFAM" id="SSF55729">
    <property type="entry name" value="Acyl-CoA N-acyltransferases (Nat)"/>
    <property type="match status" value="1"/>
</dbReference>
<dbReference type="RefSeq" id="WP_118943070.1">
    <property type="nucleotide sequence ID" value="NZ_CP032125.1"/>
</dbReference>
<feature type="domain" description="N-acetyltransferase" evidence="3">
    <location>
        <begin position="1"/>
        <end position="158"/>
    </location>
</feature>
<proteinExistence type="predicted"/>
<protein>
    <submittedName>
        <fullName evidence="4">N-acetyltransferase family protein</fullName>
    </submittedName>
</protein>
<accession>A0A347UHT6</accession>
<dbReference type="PROSITE" id="PS51186">
    <property type="entry name" value="GNAT"/>
    <property type="match status" value="1"/>
</dbReference>
<name>A0A347UHT6_9RHOB</name>
<dbReference type="KEGG" id="pamo:BAR1_11050"/>
<dbReference type="GO" id="GO:0016747">
    <property type="term" value="F:acyltransferase activity, transferring groups other than amino-acyl groups"/>
    <property type="evidence" value="ECO:0007669"/>
    <property type="project" value="InterPro"/>
</dbReference>
<dbReference type="Pfam" id="PF00583">
    <property type="entry name" value="Acetyltransf_1"/>
    <property type="match status" value="1"/>
</dbReference>
<sequence>MTIRAATPRDAAVIADIWNGIIHDPVITFTTKEKTTHSILQLLETQPVLVADIGNHVSGFATYGAFRAGPGYRHTGEVTIHLAPNARGQGIGRKLMQSLLDQAGQDGIHAMVAGVSAQNPAAIRFHQALGFTEVARLPEVGRKAGRWLDLILLQKLLNT</sequence>